<accession>A0A6I9QJG0</accession>
<evidence type="ECO:0000256" key="20">
    <source>
        <dbReference type="ARBA" id="ARBA00047899"/>
    </source>
</evidence>
<dbReference type="PROSITE" id="PS00107">
    <property type="entry name" value="PROTEIN_KINASE_ATP"/>
    <property type="match status" value="1"/>
</dbReference>
<evidence type="ECO:0000256" key="25">
    <source>
        <dbReference type="PROSITE-ProRule" id="PRU10141"/>
    </source>
</evidence>
<dbReference type="GO" id="GO:0005524">
    <property type="term" value="F:ATP binding"/>
    <property type="evidence" value="ECO:0007669"/>
    <property type="project" value="UniProtKB-UniRule"/>
</dbReference>
<keyword evidence="28" id="KW-1185">Reference proteome</keyword>
<keyword evidence="16 26" id="KW-1133">Transmembrane helix</keyword>
<evidence type="ECO:0000256" key="12">
    <source>
        <dbReference type="ARBA" id="ARBA00022737"/>
    </source>
</evidence>
<evidence type="ECO:0000256" key="11">
    <source>
        <dbReference type="ARBA" id="ARBA00022729"/>
    </source>
</evidence>
<keyword evidence="19" id="KW-0325">Glycoprotein</keyword>
<dbReference type="PANTHER" id="PTHR27008">
    <property type="entry name" value="OS04G0122200 PROTEIN"/>
    <property type="match status" value="1"/>
</dbReference>
<keyword evidence="7" id="KW-0597">Phosphoprotein</keyword>
<dbReference type="Pfam" id="PF13855">
    <property type="entry name" value="LRR_8"/>
    <property type="match status" value="3"/>
</dbReference>
<dbReference type="InterPro" id="IPR003591">
    <property type="entry name" value="Leu-rich_rpt_typical-subtyp"/>
</dbReference>
<gene>
    <name evidence="29" type="primary">LOC105036384</name>
</gene>
<evidence type="ECO:0000256" key="23">
    <source>
        <dbReference type="ARBA" id="ARBA00056628"/>
    </source>
</evidence>
<evidence type="ECO:0000256" key="18">
    <source>
        <dbReference type="ARBA" id="ARBA00023170"/>
    </source>
</evidence>
<evidence type="ECO:0000313" key="29">
    <source>
        <dbReference type="RefSeq" id="XP_010910457.1"/>
    </source>
</evidence>
<evidence type="ECO:0000313" key="28">
    <source>
        <dbReference type="Proteomes" id="UP000504607"/>
    </source>
</evidence>
<feature type="non-terminal residue" evidence="29">
    <location>
        <position position="896"/>
    </location>
</feature>
<dbReference type="SUPFAM" id="SSF52047">
    <property type="entry name" value="RNI-like"/>
    <property type="match status" value="1"/>
</dbReference>
<dbReference type="InterPro" id="IPR017441">
    <property type="entry name" value="Protein_kinase_ATP_BS"/>
</dbReference>
<comment type="function">
    <text evidence="23">The processed protein kinase Xa21 chain released by protein cleavage after X.oryzae pv. oryzae protein Ax21 detection translocates into the nucleus where it can bind and regulate WRKY62, a transcription factor. Confers resistance to the bacterial pathogen X.oryzae pv. oryzae (Xoo).</text>
</comment>
<sequence length="896" mass="98642">MVEDPPNLWHLQFDRRMDSSSIFRATRGIPSNLTYCSELRILALSHNQLTGKIPVEITSLTRLGELYLRSNTLIGVIPTSIGNLSSLTRLSLHYNHLGGSILDDIGRLTTLELFQASVNSLTGTIPSKLYNISSLQEFSVAENKLQGSIPTDMGITLPSLHTLILGGNQFDGPIPTTLANASGLELICIPDNHFSGRVPSELGRLPGLYLLNVEKNHLEAGDAKGWEFLDSLTNCSQLTVLALDNNMLGGMLPNSVVNLSSQLRILLLGINHLSGRIPRGIENLANLHWFDLSNNLFTGAILESIGKLARLERLGLSSNRLTGQIPFSLGNLTLLTGLYLDQNNLQGPIPQSLGNLQHLSTLDLFANHLSGTIPKEILSLPALSLYLSLSGNSLDGSLPLEVGRLKNLQALDISRNMLSGNIPSTLGDCEILEYLYLGNNLFQGTIPQSLSNMRGLRELDLSHNNLTGHIPIFLEDLKQLQLLNLSFNHLEGEVPVKGVFKNGTQVSIKGNSRLCGGVPELHLLACSGKSYKKRKWPLLLKIVIPIAGAVLFMILLFSFFILPWKQKLKNNAPIVPPLEDQFSRVSYNDLIRATDGFSSTNLIGRGGYGSVYKGILSPHQNIVAVKVFNLQNQGASESFLAECEVLRSARHRNLVKVMTCCSMVDFRGHDFKALVFEFIPNGSLQKWLHPELDGHHHTKSLSLLQRLNIAIDVADAIDYLHNNCQPSIVHCDLKPSNILIDNEMIARVGDFGLARFMSKATAISLADKSSSIRIKGTFGYIAPEYGASGQVSIFGDVYSYGILLLEMLTRKSPLDDMFKDGLSLRKFVEIAFPERVMAIMEPLMPLLEDESKTRECLISMARIGLSCSNEFMRERLNISDVAMTMHAIRDACLGTQ</sequence>
<evidence type="ECO:0000256" key="24">
    <source>
        <dbReference type="ARBA" id="ARBA00072040"/>
    </source>
</evidence>
<organism evidence="28 29">
    <name type="scientific">Elaeis guineensis var. tenera</name>
    <name type="common">Oil palm</name>
    <dbReference type="NCBI Taxonomy" id="51953"/>
    <lineage>
        <taxon>Eukaryota</taxon>
        <taxon>Viridiplantae</taxon>
        <taxon>Streptophyta</taxon>
        <taxon>Embryophyta</taxon>
        <taxon>Tracheophyta</taxon>
        <taxon>Spermatophyta</taxon>
        <taxon>Magnoliopsida</taxon>
        <taxon>Liliopsida</taxon>
        <taxon>Arecaceae</taxon>
        <taxon>Arecoideae</taxon>
        <taxon>Cocoseae</taxon>
        <taxon>Elaeidinae</taxon>
        <taxon>Elaeis</taxon>
    </lineage>
</organism>
<dbReference type="Pfam" id="PF00069">
    <property type="entry name" value="Pkinase"/>
    <property type="match status" value="1"/>
</dbReference>
<dbReference type="PANTHER" id="PTHR27008:SF596">
    <property type="entry name" value="OS02G0215500 PROTEIN"/>
    <property type="match status" value="1"/>
</dbReference>
<dbReference type="PROSITE" id="PS50011">
    <property type="entry name" value="PROTEIN_KINASE_DOM"/>
    <property type="match status" value="1"/>
</dbReference>
<keyword evidence="9" id="KW-0808">Transferase</keyword>
<proteinExistence type="predicted"/>
<comment type="catalytic activity">
    <reaction evidence="20">
        <text>L-threonyl-[protein] + ATP = O-phospho-L-threonyl-[protein] + ADP + H(+)</text>
        <dbReference type="Rhea" id="RHEA:46608"/>
        <dbReference type="Rhea" id="RHEA-COMP:11060"/>
        <dbReference type="Rhea" id="RHEA-COMP:11605"/>
        <dbReference type="ChEBI" id="CHEBI:15378"/>
        <dbReference type="ChEBI" id="CHEBI:30013"/>
        <dbReference type="ChEBI" id="CHEBI:30616"/>
        <dbReference type="ChEBI" id="CHEBI:61977"/>
        <dbReference type="ChEBI" id="CHEBI:456216"/>
        <dbReference type="EC" id="2.7.11.1"/>
    </reaction>
</comment>
<evidence type="ECO:0000256" key="17">
    <source>
        <dbReference type="ARBA" id="ARBA00023136"/>
    </source>
</evidence>
<evidence type="ECO:0000256" key="15">
    <source>
        <dbReference type="ARBA" id="ARBA00022840"/>
    </source>
</evidence>
<dbReference type="InterPro" id="IPR032675">
    <property type="entry name" value="LRR_dom_sf"/>
</dbReference>
<keyword evidence="5" id="KW-1003">Cell membrane</keyword>
<comment type="function">
    <text evidence="22">Receptor kinase that detects X.oryzae pv. oryzae protein Ax21 to promote innate immunity. Following X.oryzae pv. oryzae protein Ax21 detection, undergoes cleavage, releasing the processed protein kinase Xa21 chain.</text>
</comment>
<dbReference type="InterPro" id="IPR051809">
    <property type="entry name" value="Plant_receptor-like_S/T_kinase"/>
</dbReference>
<dbReference type="InterPro" id="IPR000719">
    <property type="entry name" value="Prot_kinase_dom"/>
</dbReference>
<keyword evidence="15 25" id="KW-0067">ATP-binding</keyword>
<evidence type="ECO:0000259" key="27">
    <source>
        <dbReference type="PROSITE" id="PS50011"/>
    </source>
</evidence>
<evidence type="ECO:0000256" key="19">
    <source>
        <dbReference type="ARBA" id="ARBA00023180"/>
    </source>
</evidence>
<evidence type="ECO:0000256" key="22">
    <source>
        <dbReference type="ARBA" id="ARBA00054320"/>
    </source>
</evidence>
<dbReference type="SMART" id="SM00369">
    <property type="entry name" value="LRR_TYP"/>
    <property type="match status" value="7"/>
</dbReference>
<dbReference type="PROSITE" id="PS00108">
    <property type="entry name" value="PROTEIN_KINASE_ST"/>
    <property type="match status" value="1"/>
</dbReference>
<evidence type="ECO:0000256" key="2">
    <source>
        <dbReference type="ARBA" id="ARBA00004389"/>
    </source>
</evidence>
<dbReference type="InterPro" id="IPR001611">
    <property type="entry name" value="Leu-rich_rpt"/>
</dbReference>
<evidence type="ECO:0000256" key="1">
    <source>
        <dbReference type="ARBA" id="ARBA00004162"/>
    </source>
</evidence>
<evidence type="ECO:0000256" key="10">
    <source>
        <dbReference type="ARBA" id="ARBA00022692"/>
    </source>
</evidence>
<dbReference type="GO" id="GO:0004674">
    <property type="term" value="F:protein serine/threonine kinase activity"/>
    <property type="evidence" value="ECO:0007669"/>
    <property type="project" value="UniProtKB-KW"/>
</dbReference>
<dbReference type="Gene3D" id="1.10.510.10">
    <property type="entry name" value="Transferase(Phosphotransferase) domain 1"/>
    <property type="match status" value="1"/>
</dbReference>
<dbReference type="InParanoid" id="A0A6I9QJG0"/>
<evidence type="ECO:0000256" key="21">
    <source>
        <dbReference type="ARBA" id="ARBA00048679"/>
    </source>
</evidence>
<dbReference type="FunFam" id="3.80.10.10:FF:000288">
    <property type="entry name" value="LRR receptor-like serine/threonine-protein kinase EFR"/>
    <property type="match status" value="1"/>
</dbReference>
<dbReference type="FunFam" id="3.80.10.10:FF:000095">
    <property type="entry name" value="LRR receptor-like serine/threonine-protein kinase GSO1"/>
    <property type="match status" value="1"/>
</dbReference>
<evidence type="ECO:0000256" key="4">
    <source>
        <dbReference type="ARBA" id="ARBA00012513"/>
    </source>
</evidence>
<dbReference type="InterPro" id="IPR008271">
    <property type="entry name" value="Ser/Thr_kinase_AS"/>
</dbReference>
<feature type="transmembrane region" description="Helical" evidence="26">
    <location>
        <begin position="538"/>
        <end position="564"/>
    </location>
</feature>
<dbReference type="OrthoDB" id="676979at2759"/>
<dbReference type="Gene3D" id="3.80.10.10">
    <property type="entry name" value="Ribonuclease Inhibitor"/>
    <property type="match status" value="3"/>
</dbReference>
<evidence type="ECO:0000256" key="14">
    <source>
        <dbReference type="ARBA" id="ARBA00022777"/>
    </source>
</evidence>
<comment type="subcellular location">
    <subcellularLocation>
        <location evidence="1">Cell membrane</location>
        <topology evidence="1">Single-pass membrane protein</topology>
    </subcellularLocation>
    <subcellularLocation>
        <location evidence="2">Endoplasmic reticulum membrane</location>
        <topology evidence="2">Single-pass membrane protein</topology>
    </subcellularLocation>
    <subcellularLocation>
        <location evidence="3">Membrane</location>
        <topology evidence="3">Single-pass type I membrane protein</topology>
    </subcellularLocation>
</comment>
<keyword evidence="12" id="KW-0677">Repeat</keyword>
<dbReference type="Proteomes" id="UP000504607">
    <property type="component" value="Unplaced"/>
</dbReference>
<evidence type="ECO:0000256" key="3">
    <source>
        <dbReference type="ARBA" id="ARBA00004479"/>
    </source>
</evidence>
<name>A0A6I9QJG0_ELAGV</name>
<feature type="domain" description="Protein kinase" evidence="27">
    <location>
        <begin position="597"/>
        <end position="872"/>
    </location>
</feature>
<evidence type="ECO:0000256" key="6">
    <source>
        <dbReference type="ARBA" id="ARBA00022527"/>
    </source>
</evidence>
<keyword evidence="10 26" id="KW-0812">Transmembrane</keyword>
<keyword evidence="14" id="KW-0418">Kinase</keyword>
<dbReference type="PROSITE" id="PS51450">
    <property type="entry name" value="LRR"/>
    <property type="match status" value="1"/>
</dbReference>
<dbReference type="SUPFAM" id="SSF56112">
    <property type="entry name" value="Protein kinase-like (PK-like)"/>
    <property type="match status" value="1"/>
</dbReference>
<dbReference type="GO" id="GO:0005789">
    <property type="term" value="C:endoplasmic reticulum membrane"/>
    <property type="evidence" value="ECO:0007669"/>
    <property type="project" value="UniProtKB-SubCell"/>
</dbReference>
<dbReference type="RefSeq" id="XP_010910457.1">
    <property type="nucleotide sequence ID" value="XM_010912155.1"/>
</dbReference>
<dbReference type="AlphaFoldDB" id="A0A6I9QJG0"/>
<dbReference type="GO" id="GO:0005886">
    <property type="term" value="C:plasma membrane"/>
    <property type="evidence" value="ECO:0007669"/>
    <property type="project" value="UniProtKB-SubCell"/>
</dbReference>
<keyword evidence="6" id="KW-0723">Serine/threonine-protein kinase</keyword>
<dbReference type="SMART" id="SM00220">
    <property type="entry name" value="S_TKc"/>
    <property type="match status" value="1"/>
</dbReference>
<evidence type="ECO:0000256" key="7">
    <source>
        <dbReference type="ARBA" id="ARBA00022553"/>
    </source>
</evidence>
<evidence type="ECO:0000256" key="26">
    <source>
        <dbReference type="SAM" id="Phobius"/>
    </source>
</evidence>
<keyword evidence="13 25" id="KW-0547">Nucleotide-binding</keyword>
<dbReference type="EC" id="2.7.11.1" evidence="4"/>
<evidence type="ECO:0000256" key="16">
    <source>
        <dbReference type="ARBA" id="ARBA00022989"/>
    </source>
</evidence>
<dbReference type="PRINTS" id="PR00019">
    <property type="entry name" value="LEURICHRPT"/>
</dbReference>
<reference evidence="29" key="1">
    <citation type="submission" date="2025-08" db="UniProtKB">
        <authorList>
            <consortium name="RefSeq"/>
        </authorList>
    </citation>
    <scope>IDENTIFICATION</scope>
</reference>
<evidence type="ECO:0000256" key="13">
    <source>
        <dbReference type="ARBA" id="ARBA00022741"/>
    </source>
</evidence>
<feature type="binding site" evidence="25">
    <location>
        <position position="626"/>
    </location>
    <ligand>
        <name>ATP</name>
        <dbReference type="ChEBI" id="CHEBI:30616"/>
    </ligand>
</feature>
<evidence type="ECO:0000256" key="5">
    <source>
        <dbReference type="ARBA" id="ARBA00022475"/>
    </source>
</evidence>
<protein>
    <recommendedName>
        <fullName evidence="24">Receptor kinase-like protein Xa21</fullName>
        <ecNumber evidence="4">2.7.11.1</ecNumber>
    </recommendedName>
</protein>
<dbReference type="FunFam" id="1.10.510.10:FF:000358">
    <property type="entry name" value="Putative leucine-rich repeat receptor-like serine/threonine-protein kinase"/>
    <property type="match status" value="1"/>
</dbReference>
<dbReference type="InterPro" id="IPR011009">
    <property type="entry name" value="Kinase-like_dom_sf"/>
</dbReference>
<keyword evidence="11" id="KW-0732">Signal</keyword>
<evidence type="ECO:0000256" key="9">
    <source>
        <dbReference type="ARBA" id="ARBA00022679"/>
    </source>
</evidence>
<keyword evidence="17 26" id="KW-0472">Membrane</keyword>
<dbReference type="Gene3D" id="3.30.200.20">
    <property type="entry name" value="Phosphorylase Kinase, domain 1"/>
    <property type="match status" value="1"/>
</dbReference>
<evidence type="ECO:0000256" key="8">
    <source>
        <dbReference type="ARBA" id="ARBA00022614"/>
    </source>
</evidence>
<keyword evidence="18" id="KW-0675">Receptor</keyword>
<comment type="catalytic activity">
    <reaction evidence="21">
        <text>L-seryl-[protein] + ATP = O-phospho-L-seryl-[protein] + ADP + H(+)</text>
        <dbReference type="Rhea" id="RHEA:17989"/>
        <dbReference type="Rhea" id="RHEA-COMP:9863"/>
        <dbReference type="Rhea" id="RHEA-COMP:11604"/>
        <dbReference type="ChEBI" id="CHEBI:15378"/>
        <dbReference type="ChEBI" id="CHEBI:29999"/>
        <dbReference type="ChEBI" id="CHEBI:30616"/>
        <dbReference type="ChEBI" id="CHEBI:83421"/>
        <dbReference type="ChEBI" id="CHEBI:456216"/>
        <dbReference type="EC" id="2.7.11.1"/>
    </reaction>
</comment>
<dbReference type="Pfam" id="PF00560">
    <property type="entry name" value="LRR_1"/>
    <property type="match status" value="2"/>
</dbReference>
<dbReference type="FunFam" id="3.30.200.20:FF:000432">
    <property type="entry name" value="LRR receptor-like serine/threonine-protein kinase EFR"/>
    <property type="match status" value="1"/>
</dbReference>
<dbReference type="SUPFAM" id="SSF52058">
    <property type="entry name" value="L domain-like"/>
    <property type="match status" value="1"/>
</dbReference>
<keyword evidence="8" id="KW-0433">Leucine-rich repeat</keyword>